<evidence type="ECO:0000313" key="3">
    <source>
        <dbReference type="Proteomes" id="UP001172101"/>
    </source>
</evidence>
<dbReference type="GeneID" id="85323052"/>
<dbReference type="EMBL" id="JAUIRO010000003">
    <property type="protein sequence ID" value="KAK0723474.1"/>
    <property type="molecule type" value="Genomic_DNA"/>
</dbReference>
<feature type="region of interest" description="Disordered" evidence="1">
    <location>
        <begin position="523"/>
        <end position="609"/>
    </location>
</feature>
<dbReference type="Gene3D" id="2.40.50.40">
    <property type="match status" value="1"/>
</dbReference>
<accession>A0AA40AWV0</accession>
<dbReference type="RefSeq" id="XP_060299398.1">
    <property type="nucleotide sequence ID" value="XM_060439782.1"/>
</dbReference>
<dbReference type="PANTHER" id="PTHR37535">
    <property type="entry name" value="FLUG DOMAIN PROTEIN"/>
    <property type="match status" value="1"/>
</dbReference>
<dbReference type="PANTHER" id="PTHR37535:SF3">
    <property type="entry name" value="FLUG DOMAIN-CONTAINING PROTEIN"/>
    <property type="match status" value="1"/>
</dbReference>
<reference evidence="2" key="1">
    <citation type="submission" date="2023-06" db="EMBL/GenBank/DDBJ databases">
        <title>Genome-scale phylogeny and comparative genomics of the fungal order Sordariales.</title>
        <authorList>
            <consortium name="Lawrence Berkeley National Laboratory"/>
            <person name="Hensen N."/>
            <person name="Bonometti L."/>
            <person name="Westerberg I."/>
            <person name="Brannstrom I.O."/>
            <person name="Guillou S."/>
            <person name="Cros-Aarteil S."/>
            <person name="Calhoun S."/>
            <person name="Haridas S."/>
            <person name="Kuo A."/>
            <person name="Mondo S."/>
            <person name="Pangilinan J."/>
            <person name="Riley R."/>
            <person name="LaButti K."/>
            <person name="Andreopoulos B."/>
            <person name="Lipzen A."/>
            <person name="Chen C."/>
            <person name="Yanf M."/>
            <person name="Daum C."/>
            <person name="Ng V."/>
            <person name="Clum A."/>
            <person name="Steindorff A."/>
            <person name="Ohm R."/>
            <person name="Martin F."/>
            <person name="Silar P."/>
            <person name="Natvig D."/>
            <person name="Lalanne C."/>
            <person name="Gautier V."/>
            <person name="Ament-velasquez S.L."/>
            <person name="Kruys A."/>
            <person name="Hutchinson M.I."/>
            <person name="Powell A.J."/>
            <person name="Barry K."/>
            <person name="Miller A.N."/>
            <person name="Grigoriev I.V."/>
            <person name="Debuchy R."/>
            <person name="Gladieux P."/>
            <person name="Thoren M.H."/>
            <person name="Johannesson H."/>
        </authorList>
    </citation>
    <scope>NUCLEOTIDE SEQUENCE</scope>
    <source>
        <strain evidence="2">SMH2392-1A</strain>
    </source>
</reference>
<sequence length="812" mass="93444">MAFEPKTSNSANAIIERAEKRGLTADRSQINPQTVRRNLRPKSKKDYSRVLAVWHSYGPSDPRDMQVMKHFAETLGRGMKGKLDEEDELPTPDSLRVAMRRFYNAWNGTTIWRYPWMLNGRWHRIFKGHWLKCSLWFKDYYDYAHEGCPQPASRSSHRIMFFLSDGRMASPSSNSKLEEEYVKERILIIRARFTDGSILRKHYLGTMNTVDGAASYLGMDIRNDLTEDFRSATMRWNSDLPLELSAKGREELEQNEEYATLSRLIERLYLQINDENTPEEARQRLREQRNLAYSKRRRLERSKLRECQQKQPKVYPTGRKAHEENDWRRDHFLRVLHMMPERRRLFRTLSLRVPLRSLQGISALRDLITLRESDCRVAYQDVLKPKSGRCPNLSCNMDMESIPAKKRWKHTYRCSEMFYEKTCGFAQFCFLCSCWITNQKAWSSFVTPSPVQDIVLFTSGEQTFQQICERSSISTPMPGNVISPNAYRLTSMPELGGNSDHAQDSAASDSANLIDLHLTTSSLSGSTSPISSDKDSLWDQVDDSSDVPTELSSQSDSPAQKHLHNEGRYFPNTLSPVIPDISGGPESQSPDSSAIFPPENYNKTSPRLPAWLVDPELQRFSDDHRDPQINTLDSDLDSTHSKNHTAQIPFDLSTRDRQTAGAKAHLLKDPEVRMSGIIQAIQPEAVAEETSRHGGQDNEVAYSTLETPKGSSEGYYTVECLLDEWKGWFYVKWGDGSYSWQPRGNILDRGLIEDVRKDYKGLGPGVEILRTRRAKGKKAEYRVHFKGRPSKEDVWVMEKFLSPELIRSYKDL</sequence>
<evidence type="ECO:0000256" key="1">
    <source>
        <dbReference type="SAM" id="MobiDB-lite"/>
    </source>
</evidence>
<keyword evidence="3" id="KW-1185">Reference proteome</keyword>
<gene>
    <name evidence="2" type="ORF">B0T26DRAFT_675041</name>
</gene>
<proteinExistence type="predicted"/>
<dbReference type="Proteomes" id="UP001172101">
    <property type="component" value="Unassembled WGS sequence"/>
</dbReference>
<evidence type="ECO:0000313" key="2">
    <source>
        <dbReference type="EMBL" id="KAK0723474.1"/>
    </source>
</evidence>
<protein>
    <submittedName>
        <fullName evidence="2">Uncharacterized protein</fullName>
    </submittedName>
</protein>
<dbReference type="AlphaFoldDB" id="A0AA40AWV0"/>
<feature type="compositionally biased region" description="Polar residues" evidence="1">
    <location>
        <begin position="546"/>
        <end position="558"/>
    </location>
</feature>
<organism evidence="2 3">
    <name type="scientific">Lasiosphaeria miniovina</name>
    <dbReference type="NCBI Taxonomy" id="1954250"/>
    <lineage>
        <taxon>Eukaryota</taxon>
        <taxon>Fungi</taxon>
        <taxon>Dikarya</taxon>
        <taxon>Ascomycota</taxon>
        <taxon>Pezizomycotina</taxon>
        <taxon>Sordariomycetes</taxon>
        <taxon>Sordariomycetidae</taxon>
        <taxon>Sordariales</taxon>
        <taxon>Lasiosphaeriaceae</taxon>
        <taxon>Lasiosphaeria</taxon>
    </lineage>
</organism>
<comment type="caution">
    <text evidence="2">The sequence shown here is derived from an EMBL/GenBank/DDBJ whole genome shotgun (WGS) entry which is preliminary data.</text>
</comment>
<feature type="region of interest" description="Disordered" evidence="1">
    <location>
        <begin position="621"/>
        <end position="643"/>
    </location>
</feature>
<name>A0AA40AWV0_9PEZI</name>